<sequence length="99" mass="10971">TDTDSFPVNPDECSRIIKERNIRENGECKKINTFLLATGRSVRNICAHGDGIKSARLYVVVCKQVTSSRRRCTYSGQGPDYRNVDIKCEGGVPVHLASV</sequence>
<protein>
    <recommendedName>
        <fullName evidence="1">Ribonuclease A-domain domain-containing protein</fullName>
    </recommendedName>
</protein>
<evidence type="ECO:0000313" key="2">
    <source>
        <dbReference type="Ensembl" id="ENSONIP00000031457.1"/>
    </source>
</evidence>
<dbReference type="PROSITE" id="PS00127">
    <property type="entry name" value="RNASE_PANCREATIC"/>
    <property type="match status" value="1"/>
</dbReference>
<evidence type="ECO:0000259" key="1">
    <source>
        <dbReference type="SMART" id="SM00092"/>
    </source>
</evidence>
<dbReference type="InterPro" id="IPR036816">
    <property type="entry name" value="RNaseA-like_dom_sf"/>
</dbReference>
<reference evidence="2" key="1">
    <citation type="submission" date="2025-08" db="UniProtKB">
        <authorList>
            <consortium name="Ensembl"/>
        </authorList>
    </citation>
    <scope>IDENTIFICATION</scope>
</reference>
<dbReference type="Ensembl" id="ENSONIT00000046992.1">
    <property type="protein sequence ID" value="ENSONIP00000031457.1"/>
    <property type="gene ID" value="ENSONIG00000027781.1"/>
</dbReference>
<proteinExistence type="predicted"/>
<reference evidence="2" key="2">
    <citation type="submission" date="2025-09" db="UniProtKB">
        <authorList>
            <consortium name="Ensembl"/>
        </authorList>
    </citation>
    <scope>IDENTIFICATION</scope>
</reference>
<dbReference type="SUPFAM" id="SSF54076">
    <property type="entry name" value="RNase A-like"/>
    <property type="match status" value="1"/>
</dbReference>
<dbReference type="AlphaFoldDB" id="A0A669B7R2"/>
<dbReference type="InterPro" id="IPR023412">
    <property type="entry name" value="RNaseA_domain"/>
</dbReference>
<dbReference type="GeneTree" id="ENSGT00990000204460"/>
<dbReference type="Gene3D" id="3.10.130.10">
    <property type="entry name" value="Ribonuclease A-like domain"/>
    <property type="match status" value="1"/>
</dbReference>
<keyword evidence="3" id="KW-1185">Reference proteome</keyword>
<dbReference type="Proteomes" id="UP000005207">
    <property type="component" value="Unplaced"/>
</dbReference>
<dbReference type="Pfam" id="PF00074">
    <property type="entry name" value="RnaseA"/>
    <property type="match status" value="1"/>
</dbReference>
<organism evidence="2 3">
    <name type="scientific">Oreochromis niloticus</name>
    <name type="common">Nile tilapia</name>
    <name type="synonym">Tilapia nilotica</name>
    <dbReference type="NCBI Taxonomy" id="8128"/>
    <lineage>
        <taxon>Eukaryota</taxon>
        <taxon>Metazoa</taxon>
        <taxon>Chordata</taxon>
        <taxon>Craniata</taxon>
        <taxon>Vertebrata</taxon>
        <taxon>Euteleostomi</taxon>
        <taxon>Actinopterygii</taxon>
        <taxon>Neopterygii</taxon>
        <taxon>Teleostei</taxon>
        <taxon>Neoteleostei</taxon>
        <taxon>Acanthomorphata</taxon>
        <taxon>Ovalentaria</taxon>
        <taxon>Cichlomorphae</taxon>
        <taxon>Cichliformes</taxon>
        <taxon>Cichlidae</taxon>
        <taxon>African cichlids</taxon>
        <taxon>Pseudocrenilabrinae</taxon>
        <taxon>Oreochromini</taxon>
        <taxon>Oreochromis</taxon>
    </lineage>
</organism>
<name>A0A669B7R2_ORENI</name>
<dbReference type="OMA" id="DIKCEGG"/>
<evidence type="ECO:0000313" key="3">
    <source>
        <dbReference type="Proteomes" id="UP000005207"/>
    </source>
</evidence>
<accession>A0A669B7R2</accession>
<dbReference type="SMART" id="SM00092">
    <property type="entry name" value="RNAse_Pc"/>
    <property type="match status" value="1"/>
</dbReference>
<dbReference type="InterPro" id="IPR023411">
    <property type="entry name" value="RNaseA_AS"/>
</dbReference>
<dbReference type="InParanoid" id="A0A669B7R2"/>
<feature type="domain" description="Ribonuclease A-domain" evidence="1">
    <location>
        <begin position="2"/>
        <end position="99"/>
    </location>
</feature>